<protein>
    <submittedName>
        <fullName evidence="2">Uncharacterized protein</fullName>
    </submittedName>
</protein>
<dbReference type="EMBL" id="DSPX01000162">
    <property type="protein sequence ID" value="HGG02071.1"/>
    <property type="molecule type" value="Genomic_DNA"/>
</dbReference>
<proteinExistence type="predicted"/>
<sequence length="127" mass="13724">MNRGNSSFSVDLSNLTSWLWPVLFLGLLASVGLGWLVNSILILIGLILIAPIVAFLILRWWVNRNLITGPCPVCATEVTGFNNTQFFCPNCQSPLQIDNGSVHRVTPPGTIDVEAVDVSVSQISSGD</sequence>
<evidence type="ECO:0000313" key="2">
    <source>
        <dbReference type="EMBL" id="HGG02071.1"/>
    </source>
</evidence>
<gene>
    <name evidence="2" type="ORF">ENR15_15860</name>
</gene>
<feature type="transmembrane region" description="Helical" evidence="1">
    <location>
        <begin position="41"/>
        <end position="62"/>
    </location>
</feature>
<keyword evidence="1" id="KW-0472">Membrane</keyword>
<feature type="transmembrane region" description="Helical" evidence="1">
    <location>
        <begin position="18"/>
        <end position="36"/>
    </location>
</feature>
<accession>A0A7C3VRM5</accession>
<keyword evidence="1" id="KW-1133">Transmembrane helix</keyword>
<keyword evidence="1" id="KW-0812">Transmembrane</keyword>
<evidence type="ECO:0000256" key="1">
    <source>
        <dbReference type="SAM" id="Phobius"/>
    </source>
</evidence>
<dbReference type="AlphaFoldDB" id="A0A7C3VRM5"/>
<name>A0A7C3VRM5_9CYAN</name>
<organism evidence="2">
    <name type="scientific">Planktothricoides sp. SpSt-374</name>
    <dbReference type="NCBI Taxonomy" id="2282167"/>
    <lineage>
        <taxon>Bacteria</taxon>
        <taxon>Bacillati</taxon>
        <taxon>Cyanobacteriota</taxon>
        <taxon>Cyanophyceae</taxon>
        <taxon>Oscillatoriophycideae</taxon>
        <taxon>Oscillatoriales</taxon>
        <taxon>Oscillatoriaceae</taxon>
        <taxon>Planktothricoides</taxon>
    </lineage>
</organism>
<comment type="caution">
    <text evidence="2">The sequence shown here is derived from an EMBL/GenBank/DDBJ whole genome shotgun (WGS) entry which is preliminary data.</text>
</comment>
<reference evidence="2" key="1">
    <citation type="journal article" date="2020" name="mSystems">
        <title>Genome- and Community-Level Interaction Insights into Carbon Utilization and Element Cycling Functions of Hydrothermarchaeota in Hydrothermal Sediment.</title>
        <authorList>
            <person name="Zhou Z."/>
            <person name="Liu Y."/>
            <person name="Xu W."/>
            <person name="Pan J."/>
            <person name="Luo Z.H."/>
            <person name="Li M."/>
        </authorList>
    </citation>
    <scope>NUCLEOTIDE SEQUENCE [LARGE SCALE GENOMIC DNA]</scope>
    <source>
        <strain evidence="2">SpSt-374</strain>
    </source>
</reference>